<dbReference type="OrthoDB" id="2687876at2759"/>
<proteinExistence type="predicted"/>
<sequence length="99" mass="10726">MAQEVLLMDVPCNGPFVDTADSHFRMRVGKQVKYIAIEPGIFPVDVLSFPPDLLAQLPPLPAGDWVQARVARDVDGNPTVQLVHIALASMSSRCRAGNS</sequence>
<protein>
    <submittedName>
        <fullName evidence="1">Uncharacterized protein</fullName>
    </submittedName>
</protein>
<gene>
    <name evidence="1" type="ORF">AZE42_11909</name>
</gene>
<accession>A0A1J8QKC2</accession>
<reference evidence="1 2" key="1">
    <citation type="submission" date="2016-03" db="EMBL/GenBank/DDBJ databases">
        <title>Comparative genomics of the ectomycorrhizal sister species Rhizopogon vinicolor and Rhizopogon vesiculosus (Basidiomycota: Boletales) reveals a divergence of the mating type B locus.</title>
        <authorList>
            <person name="Mujic A.B."/>
            <person name="Kuo A."/>
            <person name="Tritt A."/>
            <person name="Lipzen A."/>
            <person name="Chen C."/>
            <person name="Johnson J."/>
            <person name="Sharma A."/>
            <person name="Barry K."/>
            <person name="Grigoriev I.V."/>
            <person name="Spatafora J.W."/>
        </authorList>
    </citation>
    <scope>NUCLEOTIDE SEQUENCE [LARGE SCALE GENOMIC DNA]</scope>
    <source>
        <strain evidence="1 2">AM-OR11-056</strain>
    </source>
</reference>
<dbReference type="STRING" id="180088.A0A1J8QKC2"/>
<evidence type="ECO:0000313" key="2">
    <source>
        <dbReference type="Proteomes" id="UP000183567"/>
    </source>
</evidence>
<keyword evidence="2" id="KW-1185">Reference proteome</keyword>
<dbReference type="EMBL" id="LVVM01003942">
    <property type="protein sequence ID" value="OJA14009.1"/>
    <property type="molecule type" value="Genomic_DNA"/>
</dbReference>
<evidence type="ECO:0000313" key="1">
    <source>
        <dbReference type="EMBL" id="OJA14009.1"/>
    </source>
</evidence>
<dbReference type="Proteomes" id="UP000183567">
    <property type="component" value="Unassembled WGS sequence"/>
</dbReference>
<name>A0A1J8QKC2_9AGAM</name>
<organism evidence="1 2">
    <name type="scientific">Rhizopogon vesiculosus</name>
    <dbReference type="NCBI Taxonomy" id="180088"/>
    <lineage>
        <taxon>Eukaryota</taxon>
        <taxon>Fungi</taxon>
        <taxon>Dikarya</taxon>
        <taxon>Basidiomycota</taxon>
        <taxon>Agaricomycotina</taxon>
        <taxon>Agaricomycetes</taxon>
        <taxon>Agaricomycetidae</taxon>
        <taxon>Boletales</taxon>
        <taxon>Suillineae</taxon>
        <taxon>Rhizopogonaceae</taxon>
        <taxon>Rhizopogon</taxon>
    </lineage>
</organism>
<dbReference type="AlphaFoldDB" id="A0A1J8QKC2"/>
<comment type="caution">
    <text evidence="1">The sequence shown here is derived from an EMBL/GenBank/DDBJ whole genome shotgun (WGS) entry which is preliminary data.</text>
</comment>